<proteinExistence type="predicted"/>
<organism evidence="1 2">
    <name type="scientific">Succinivibrio dextrinosolvens DSM 3072</name>
    <dbReference type="NCBI Taxonomy" id="1123324"/>
    <lineage>
        <taxon>Bacteria</taxon>
        <taxon>Pseudomonadati</taxon>
        <taxon>Pseudomonadota</taxon>
        <taxon>Gammaproteobacteria</taxon>
        <taxon>Aeromonadales</taxon>
        <taxon>Succinivibrionaceae</taxon>
        <taxon>Succinivibrio</taxon>
    </lineage>
</organism>
<name>A0A1T4VH65_9GAMM</name>
<reference evidence="2" key="1">
    <citation type="submission" date="2017-02" db="EMBL/GenBank/DDBJ databases">
        <authorList>
            <person name="Varghese N."/>
            <person name="Submissions S."/>
        </authorList>
    </citation>
    <scope>NUCLEOTIDE SEQUENCE [LARGE SCALE GENOMIC DNA]</scope>
    <source>
        <strain evidence="2">DSM 3072</strain>
    </source>
</reference>
<evidence type="ECO:0000313" key="1">
    <source>
        <dbReference type="EMBL" id="SKA64279.1"/>
    </source>
</evidence>
<protein>
    <submittedName>
        <fullName evidence="1">Uncharacterized protein</fullName>
    </submittedName>
</protein>
<gene>
    <name evidence="1" type="ORF">SAMN02745213_01512</name>
</gene>
<sequence length="132" mass="15191">MRQFYNYDLNSVSEEDDGFFISSKVKINPESILARLDSIIRHYGEATEENEFEFSSDVSELVSQIEIYDQAIINKYKASEPRELSSYLGKNDHSKDAIGLVEEFVDVLQDIPDGCAELFPFDMIDELTEEFL</sequence>
<dbReference type="AlphaFoldDB" id="A0A1T4VH65"/>
<dbReference type="RefSeq" id="WP_078928942.1">
    <property type="nucleotide sequence ID" value="NZ_FUXX01000025.1"/>
</dbReference>
<keyword evidence="2" id="KW-1185">Reference proteome</keyword>
<dbReference type="Proteomes" id="UP000242432">
    <property type="component" value="Unassembled WGS sequence"/>
</dbReference>
<accession>A0A1T4VH65</accession>
<dbReference type="EMBL" id="FUXX01000025">
    <property type="protein sequence ID" value="SKA64279.1"/>
    <property type="molecule type" value="Genomic_DNA"/>
</dbReference>
<evidence type="ECO:0000313" key="2">
    <source>
        <dbReference type="Proteomes" id="UP000242432"/>
    </source>
</evidence>